<evidence type="ECO:0000256" key="7">
    <source>
        <dbReference type="ARBA" id="ARBA00023034"/>
    </source>
</evidence>
<accession>A0AA88L3G7</accession>
<dbReference type="PANTHER" id="PTHR13572:SF4">
    <property type="entry name" value="RE57134P"/>
    <property type="match status" value="1"/>
</dbReference>
<reference evidence="10" key="1">
    <citation type="submission" date="2023-07" db="EMBL/GenBank/DDBJ databases">
        <title>Chromosome-level genome assembly of Artemia franciscana.</title>
        <authorList>
            <person name="Jo E."/>
        </authorList>
    </citation>
    <scope>NUCLEOTIDE SEQUENCE</scope>
    <source>
        <tissue evidence="10">Whole body</tissue>
    </source>
</reference>
<name>A0AA88L3G7_ARTSF</name>
<dbReference type="CDD" id="cd11574">
    <property type="entry name" value="GH99"/>
    <property type="match status" value="1"/>
</dbReference>
<evidence type="ECO:0000256" key="8">
    <source>
        <dbReference type="ARBA" id="ARBA00023136"/>
    </source>
</evidence>
<evidence type="ECO:0000256" key="5">
    <source>
        <dbReference type="ARBA" id="ARBA00022968"/>
    </source>
</evidence>
<dbReference type="EMBL" id="JAVRJZ010000012">
    <property type="protein sequence ID" value="KAK2715287.1"/>
    <property type="molecule type" value="Genomic_DNA"/>
</dbReference>
<dbReference type="InterPro" id="IPR026071">
    <property type="entry name" value="Glyco_Hydrolase_99"/>
</dbReference>
<dbReference type="PANTHER" id="PTHR13572">
    <property type="entry name" value="ENDO-ALPHA-1,2-MANNOSIDASE"/>
    <property type="match status" value="1"/>
</dbReference>
<protein>
    <recommendedName>
        <fullName evidence="12">Glycoprotein endo-alpha-1,2-mannosidase</fullName>
    </recommendedName>
</protein>
<dbReference type="GO" id="GO:0004559">
    <property type="term" value="F:alpha-mannosidase activity"/>
    <property type="evidence" value="ECO:0007669"/>
    <property type="project" value="TreeGrafter"/>
</dbReference>
<evidence type="ECO:0000256" key="9">
    <source>
        <dbReference type="SAM" id="Phobius"/>
    </source>
</evidence>
<evidence type="ECO:0000313" key="11">
    <source>
        <dbReference type="Proteomes" id="UP001187531"/>
    </source>
</evidence>
<keyword evidence="11" id="KW-1185">Reference proteome</keyword>
<evidence type="ECO:0008006" key="12">
    <source>
        <dbReference type="Google" id="ProtNLM"/>
    </source>
</evidence>
<evidence type="ECO:0000313" key="10">
    <source>
        <dbReference type="EMBL" id="KAK2715287.1"/>
    </source>
</evidence>
<evidence type="ECO:0000256" key="6">
    <source>
        <dbReference type="ARBA" id="ARBA00022989"/>
    </source>
</evidence>
<keyword evidence="4" id="KW-0378">Hydrolase</keyword>
<comment type="similarity">
    <text evidence="2">Belongs to the glycosyl hydrolase 99 family.</text>
</comment>
<evidence type="ECO:0000256" key="1">
    <source>
        <dbReference type="ARBA" id="ARBA00004323"/>
    </source>
</evidence>
<proteinExistence type="inferred from homology"/>
<dbReference type="AlphaFoldDB" id="A0AA88L3G7"/>
<dbReference type="Pfam" id="PF16317">
    <property type="entry name" value="Glyco_hydro_99"/>
    <property type="match status" value="1"/>
</dbReference>
<keyword evidence="7" id="KW-0333">Golgi apparatus</keyword>
<keyword evidence="3 9" id="KW-0812">Transmembrane</keyword>
<dbReference type="Gene3D" id="3.20.20.80">
    <property type="entry name" value="Glycosidases"/>
    <property type="match status" value="1"/>
</dbReference>
<dbReference type="GO" id="GO:0000139">
    <property type="term" value="C:Golgi membrane"/>
    <property type="evidence" value="ECO:0007669"/>
    <property type="project" value="UniProtKB-SubCell"/>
</dbReference>
<dbReference type="FunFam" id="3.20.20.80:FF:000019">
    <property type="entry name" value="glycoprotein endo-alpha-1,2-mannosidase"/>
    <property type="match status" value="1"/>
</dbReference>
<comment type="subcellular location">
    <subcellularLocation>
        <location evidence="1">Golgi apparatus membrane</location>
        <topology evidence="1">Single-pass type II membrane protein</topology>
    </subcellularLocation>
</comment>
<evidence type="ECO:0000256" key="3">
    <source>
        <dbReference type="ARBA" id="ARBA00022692"/>
    </source>
</evidence>
<organism evidence="10 11">
    <name type="scientific">Artemia franciscana</name>
    <name type="common">Brine shrimp</name>
    <name type="synonym">Artemia sanfranciscana</name>
    <dbReference type="NCBI Taxonomy" id="6661"/>
    <lineage>
        <taxon>Eukaryota</taxon>
        <taxon>Metazoa</taxon>
        <taxon>Ecdysozoa</taxon>
        <taxon>Arthropoda</taxon>
        <taxon>Crustacea</taxon>
        <taxon>Branchiopoda</taxon>
        <taxon>Anostraca</taxon>
        <taxon>Artemiidae</taxon>
        <taxon>Artemia</taxon>
    </lineage>
</organism>
<gene>
    <name evidence="10" type="ORF">QYM36_010059</name>
</gene>
<keyword evidence="6 9" id="KW-1133">Transmembrane helix</keyword>
<sequence>MSQRWYMRIAMCIALIFIISFLTVIRFEQRKIKSFLNPVKELAEKMHFPDESKFSQLVNQLKEHKKAPVLQLVNNITKWSSDRLPKMNRTYQSIKNVLKNQIGEALVGKNKMSGQSLISNQLYGSFNSELVNYDVHIFYYPWYLSEGYDGRWKHWNHNRLPYWKKGEIDKYSTSSHTPVDDIAADFYPELGPYSSNDPSVIKQHMKWIKQSGAGVAVVTWYPPTMSDDFGDPIDPIFPKLLDAANEEDLKIAFHIEPYKGRKVVTLRENLKYIVDKYGDHPALFKTERHGKLVPVYYIYDSYLIPFKEWSRLLSKNGELSIRGTELDGFFLGLLIELKHRFEIKKAGFDGYYTYFAAEGFTYGSSWKSWRDLSSFARQNSLAFVPSVGPGYIDSQVRPWNGVNTRGRKNGKYYKAAWKTAINSLPKWISVTSFNEWHEGSQIEPAVEKAARGRTYMSYSPKNSTFYLDLTREFVSDFYESKTKL</sequence>
<dbReference type="Proteomes" id="UP001187531">
    <property type="component" value="Unassembled WGS sequence"/>
</dbReference>
<feature type="transmembrane region" description="Helical" evidence="9">
    <location>
        <begin position="6"/>
        <end position="25"/>
    </location>
</feature>
<keyword evidence="5" id="KW-0735">Signal-anchor</keyword>
<comment type="caution">
    <text evidence="10">The sequence shown here is derived from an EMBL/GenBank/DDBJ whole genome shotgun (WGS) entry which is preliminary data.</text>
</comment>
<keyword evidence="8 9" id="KW-0472">Membrane</keyword>
<dbReference type="EMBL" id="JAVRJZ010000012">
    <property type="protein sequence ID" value="KAK2715286.1"/>
    <property type="molecule type" value="Genomic_DNA"/>
</dbReference>
<evidence type="ECO:0000256" key="4">
    <source>
        <dbReference type="ARBA" id="ARBA00022801"/>
    </source>
</evidence>
<evidence type="ECO:0000256" key="2">
    <source>
        <dbReference type="ARBA" id="ARBA00009559"/>
    </source>
</evidence>